<dbReference type="Proteomes" id="UP000008909">
    <property type="component" value="Unassembled WGS sequence"/>
</dbReference>
<accession>G7YVB6</accession>
<reference evidence="1" key="1">
    <citation type="journal article" date="2011" name="Genome Biol.">
        <title>The draft genome of the carcinogenic human liver fluke Clonorchis sinensis.</title>
        <authorList>
            <person name="Wang X."/>
            <person name="Chen W."/>
            <person name="Huang Y."/>
            <person name="Sun J."/>
            <person name="Men J."/>
            <person name="Liu H."/>
            <person name="Luo F."/>
            <person name="Guo L."/>
            <person name="Lv X."/>
            <person name="Deng C."/>
            <person name="Zhou C."/>
            <person name="Fan Y."/>
            <person name="Li X."/>
            <person name="Huang L."/>
            <person name="Hu Y."/>
            <person name="Liang C."/>
            <person name="Hu X."/>
            <person name="Xu J."/>
            <person name="Yu X."/>
        </authorList>
    </citation>
    <scope>NUCLEOTIDE SEQUENCE [LARGE SCALE GENOMIC DNA]</scope>
    <source>
        <strain evidence="1">Henan</strain>
    </source>
</reference>
<reference key="2">
    <citation type="submission" date="2011-10" db="EMBL/GenBank/DDBJ databases">
        <title>The genome and transcriptome sequence of Clonorchis sinensis provide insights into the carcinogenic liver fluke.</title>
        <authorList>
            <person name="Wang X."/>
            <person name="Huang Y."/>
            <person name="Chen W."/>
            <person name="Liu H."/>
            <person name="Guo L."/>
            <person name="Chen Y."/>
            <person name="Luo F."/>
            <person name="Zhou W."/>
            <person name="Sun J."/>
            <person name="Mao Q."/>
            <person name="Liang P."/>
            <person name="Zhou C."/>
            <person name="Tian Y."/>
            <person name="Men J."/>
            <person name="Lv X."/>
            <person name="Huang L."/>
            <person name="Zhou J."/>
            <person name="Hu Y."/>
            <person name="Li R."/>
            <person name="Zhang F."/>
            <person name="Lei H."/>
            <person name="Li X."/>
            <person name="Hu X."/>
            <person name="Liang C."/>
            <person name="Xu J."/>
            <person name="Wu Z."/>
            <person name="Yu X."/>
        </authorList>
    </citation>
    <scope>NUCLEOTIDE SEQUENCE</scope>
    <source>
        <strain>Henan</strain>
    </source>
</reference>
<organism evidence="1 2">
    <name type="scientific">Clonorchis sinensis</name>
    <name type="common">Chinese liver fluke</name>
    <dbReference type="NCBI Taxonomy" id="79923"/>
    <lineage>
        <taxon>Eukaryota</taxon>
        <taxon>Metazoa</taxon>
        <taxon>Spiralia</taxon>
        <taxon>Lophotrochozoa</taxon>
        <taxon>Platyhelminthes</taxon>
        <taxon>Trematoda</taxon>
        <taxon>Digenea</taxon>
        <taxon>Opisthorchiida</taxon>
        <taxon>Opisthorchiata</taxon>
        <taxon>Opisthorchiidae</taxon>
        <taxon>Clonorchis</taxon>
    </lineage>
</organism>
<dbReference type="AlphaFoldDB" id="G7YVB6"/>
<gene>
    <name evidence="1" type="ORF">CLF_111766</name>
</gene>
<evidence type="ECO:0000313" key="1">
    <source>
        <dbReference type="EMBL" id="GAA56896.1"/>
    </source>
</evidence>
<protein>
    <submittedName>
        <fullName evidence="1">Uncharacterized protein</fullName>
    </submittedName>
</protein>
<proteinExistence type="predicted"/>
<dbReference type="EMBL" id="DF144435">
    <property type="protein sequence ID" value="GAA56896.1"/>
    <property type="molecule type" value="Genomic_DNA"/>
</dbReference>
<keyword evidence="2" id="KW-1185">Reference proteome</keyword>
<evidence type="ECO:0000313" key="2">
    <source>
        <dbReference type="Proteomes" id="UP000008909"/>
    </source>
</evidence>
<name>G7YVB6_CLOSI</name>
<sequence length="294" mass="33671">MTRPTEALRILLYRSLDEYNQRYVIIIIIESRTLVFNTDASLSYNHDLFESPTVKKRIKQFGTEKGATAERQLQRDFPLVKWATVTDLDSELLESDEQVVKHVSTPKLENQETVLVNPLTTDRPELRDCECSTDTNSLSQWFTKVHKPPHHDGTLLKERIQHCEPIWLDHVLRMPRRVLLSLSNRGDGNLEMDRIRQKGMNDVTEGFIIIIIVIDNMISVFNTDASFPYNHDFIRFNSTELTWLLFSSGVAVCDDDDDVVVVALREVSSIKSVHAYGCQPMSVSILLSVPIQIA</sequence>